<dbReference type="AlphaFoldDB" id="A0A8S9IDR6"/>
<evidence type="ECO:0000313" key="3">
    <source>
        <dbReference type="Proteomes" id="UP000712281"/>
    </source>
</evidence>
<reference evidence="1" key="1">
    <citation type="submission" date="2019-12" db="EMBL/GenBank/DDBJ databases">
        <title>Genome sequencing and annotation of Brassica cretica.</title>
        <authorList>
            <person name="Studholme D.J."/>
            <person name="Sarris P.F."/>
        </authorList>
    </citation>
    <scope>NUCLEOTIDE SEQUENCE</scope>
    <source>
        <strain evidence="1">PFS-001/15</strain>
        <strain evidence="2">PFS-102/07</strain>
        <tissue evidence="1">Leaf</tissue>
    </source>
</reference>
<gene>
    <name evidence="1" type="ORF">F2Q68_00025212</name>
    <name evidence="2" type="ORF">F2Q70_00025809</name>
</gene>
<proteinExistence type="predicted"/>
<sequence length="71" mass="8184">MDHQENELTWTGTNWNLRGLVQTGTYADWSKLFPCSPRAEISVLKLAEISPQIDLVEISGRIQIRVMIKER</sequence>
<protein>
    <submittedName>
        <fullName evidence="1">Uncharacterized protein</fullName>
    </submittedName>
</protein>
<dbReference type="EMBL" id="QGKW02001911">
    <property type="protein sequence ID" value="KAF2568011.1"/>
    <property type="molecule type" value="Genomic_DNA"/>
</dbReference>
<accession>A0A8S9IDR6</accession>
<name>A0A8S9IDR6_BRACR</name>
<evidence type="ECO:0000313" key="1">
    <source>
        <dbReference type="EMBL" id="KAF2568011.1"/>
    </source>
</evidence>
<dbReference type="Proteomes" id="UP000712281">
    <property type="component" value="Unassembled WGS sequence"/>
</dbReference>
<comment type="caution">
    <text evidence="1">The sequence shown here is derived from an EMBL/GenBank/DDBJ whole genome shotgun (WGS) entry which is preliminary data.</text>
</comment>
<evidence type="ECO:0000313" key="2">
    <source>
        <dbReference type="EMBL" id="KAF2604791.1"/>
    </source>
</evidence>
<dbReference type="EMBL" id="QGKY02000094">
    <property type="protein sequence ID" value="KAF2604791.1"/>
    <property type="molecule type" value="Genomic_DNA"/>
</dbReference>
<organism evidence="1 3">
    <name type="scientific">Brassica cretica</name>
    <name type="common">Mustard</name>
    <dbReference type="NCBI Taxonomy" id="69181"/>
    <lineage>
        <taxon>Eukaryota</taxon>
        <taxon>Viridiplantae</taxon>
        <taxon>Streptophyta</taxon>
        <taxon>Embryophyta</taxon>
        <taxon>Tracheophyta</taxon>
        <taxon>Spermatophyta</taxon>
        <taxon>Magnoliopsida</taxon>
        <taxon>eudicotyledons</taxon>
        <taxon>Gunneridae</taxon>
        <taxon>Pentapetalae</taxon>
        <taxon>rosids</taxon>
        <taxon>malvids</taxon>
        <taxon>Brassicales</taxon>
        <taxon>Brassicaceae</taxon>
        <taxon>Brassiceae</taxon>
        <taxon>Brassica</taxon>
    </lineage>
</organism>